<dbReference type="RefSeq" id="WP_009146650.1">
    <property type="nucleotide sequence ID" value="NZ_CP121471.1"/>
</dbReference>
<evidence type="ECO:0000313" key="5">
    <source>
        <dbReference type="Proteomes" id="UP000002964"/>
    </source>
</evidence>
<dbReference type="eggNOG" id="COG1353">
    <property type="taxonomic scope" value="Bacteria"/>
</dbReference>
<sequence length="550" mass="60246">MTYYVYAFEAKDIQEYILERTRLAEMMGASGLIDAICSAMLDAALSALALADKRDFHTARRGGGGFTLVFQKAEPAHALRDLISLIMPQFAPDLPFVHAIGDDRDERLAIEAALRQLPIAQQQPVLPLPLATPPLHRAPRTGLPAWGHFPKVDGEAIDRAALAKRRFTQDRLGKKFSLGDDSTVWPRNLNPNDLNPNDPGASAENLFPFHNANHRVAIVHIDGNGFGQALQDIRTATNNSSGEQAITVEFAFSQLVEAMSCEAAQEATMEVLLDQAVATEQETSIMPARPLVLGGDDLTMILRADLALDFVEHYMRAFERISAAKIKEFAKHHQGIKPKTHCMTTCAGVVFVGAKRPFDRAYRLAEALCAEAKQCSARHAPAGGPAPSFLAFGDSTASLSCDDDVLVTSSAGTRLAGTAYHLGVISAPDAPEFDALKALKTLYVDRQAELARSALNDVIVQLRHDETEAERRWKRWLAVIARRGETGAALRQQWQAHLARVAPSHRADPTRTPVLERVDERTQQRTGAFSPLGDLLAWLKAEARFNDSDT</sequence>
<feature type="domain" description="Cas10/Cmr2 second palm" evidence="3">
    <location>
        <begin position="215"/>
        <end position="379"/>
    </location>
</feature>
<name>H8YVT7_9GAMM</name>
<gene>
    <name evidence="4" type="ORF">Thi970DRAFT_00168</name>
</gene>
<dbReference type="InterPro" id="IPR054767">
    <property type="entry name" value="Cas10-Cmr2_palm2"/>
</dbReference>
<reference evidence="4 5" key="2">
    <citation type="submission" date="2011-11" db="EMBL/GenBank/DDBJ databases">
        <authorList>
            <consortium name="US DOE Joint Genome Institute"/>
            <person name="Lucas S."/>
            <person name="Han J."/>
            <person name="Lapidus A."/>
            <person name="Cheng J.-F."/>
            <person name="Goodwin L."/>
            <person name="Pitluck S."/>
            <person name="Peters L."/>
            <person name="Ovchinnikova G."/>
            <person name="Zhang X."/>
            <person name="Detter J.C."/>
            <person name="Han C."/>
            <person name="Tapia R."/>
            <person name="Land M."/>
            <person name="Hauser L."/>
            <person name="Kyrpides N."/>
            <person name="Ivanova N."/>
            <person name="Pagani I."/>
            <person name="Vogl K."/>
            <person name="Liu Z."/>
            <person name="Overmann J."/>
            <person name="Frigaard N.-U."/>
            <person name="Bryant D."/>
            <person name="Woyke T."/>
        </authorList>
    </citation>
    <scope>NUCLEOTIDE SEQUENCE [LARGE SCALE GENOMIC DNA]</scope>
    <source>
        <strain evidence="4 5">970</strain>
    </source>
</reference>
<dbReference type="InterPro" id="IPR043128">
    <property type="entry name" value="Rev_trsase/Diguanyl_cyclase"/>
</dbReference>
<keyword evidence="2" id="KW-0051">Antiviral defense</keyword>
<keyword evidence="1" id="KW-0547">Nucleotide-binding</keyword>
<dbReference type="HOGENOM" id="CLU_037606_1_0_6"/>
<evidence type="ECO:0000259" key="3">
    <source>
        <dbReference type="Pfam" id="PF22335"/>
    </source>
</evidence>
<dbReference type="STRING" id="631362.Thi970DRAFT_00168"/>
<dbReference type="OrthoDB" id="442064at2"/>
<organism evidence="4 5">
    <name type="scientific">Thiorhodovibrio frisius</name>
    <dbReference type="NCBI Taxonomy" id="631362"/>
    <lineage>
        <taxon>Bacteria</taxon>
        <taxon>Pseudomonadati</taxon>
        <taxon>Pseudomonadota</taxon>
        <taxon>Gammaproteobacteria</taxon>
        <taxon>Chromatiales</taxon>
        <taxon>Chromatiaceae</taxon>
        <taxon>Thiorhodovibrio</taxon>
    </lineage>
</organism>
<dbReference type="GO" id="GO:0000166">
    <property type="term" value="F:nucleotide binding"/>
    <property type="evidence" value="ECO:0007669"/>
    <property type="project" value="UniProtKB-KW"/>
</dbReference>
<evidence type="ECO:0000256" key="2">
    <source>
        <dbReference type="ARBA" id="ARBA00023118"/>
    </source>
</evidence>
<accession>H8YVT7</accession>
<dbReference type="GO" id="GO:0051607">
    <property type="term" value="P:defense response to virus"/>
    <property type="evidence" value="ECO:0007669"/>
    <property type="project" value="UniProtKB-KW"/>
</dbReference>
<evidence type="ECO:0000313" key="4">
    <source>
        <dbReference type="EMBL" id="EIC24027.1"/>
    </source>
</evidence>
<evidence type="ECO:0000256" key="1">
    <source>
        <dbReference type="ARBA" id="ARBA00022741"/>
    </source>
</evidence>
<dbReference type="Pfam" id="PF22335">
    <property type="entry name" value="Cas10-Cmr2_palm2"/>
    <property type="match status" value="1"/>
</dbReference>
<protein>
    <recommendedName>
        <fullName evidence="3">Cas10/Cmr2 second palm domain-containing protein</fullName>
    </recommendedName>
</protein>
<reference evidence="5" key="1">
    <citation type="submission" date="2011-06" db="EMBL/GenBank/DDBJ databases">
        <authorList>
            <consortium name="US DOE Joint Genome Institute (JGI-PGF)"/>
            <person name="Lucas S."/>
            <person name="Han J."/>
            <person name="Lapidus A."/>
            <person name="Cheng J.-F."/>
            <person name="Goodwin L."/>
            <person name="Pitluck S."/>
            <person name="Peters L."/>
            <person name="Land M.L."/>
            <person name="Hauser L."/>
            <person name="Vogl K."/>
            <person name="Liu Z."/>
            <person name="Overmann J."/>
            <person name="Frigaard N.-U."/>
            <person name="Bryant D.A."/>
            <person name="Woyke T.J."/>
        </authorList>
    </citation>
    <scope>NUCLEOTIDE SEQUENCE [LARGE SCALE GENOMIC DNA]</scope>
    <source>
        <strain evidence="5">970</strain>
    </source>
</reference>
<dbReference type="Gene3D" id="3.30.70.270">
    <property type="match status" value="1"/>
</dbReference>
<dbReference type="Proteomes" id="UP000002964">
    <property type="component" value="Unassembled WGS sequence"/>
</dbReference>
<proteinExistence type="predicted"/>
<keyword evidence="5" id="KW-1185">Reference proteome</keyword>
<dbReference type="EMBL" id="JH603163">
    <property type="protein sequence ID" value="EIC24027.1"/>
    <property type="molecule type" value="Genomic_DNA"/>
</dbReference>
<dbReference type="AlphaFoldDB" id="H8YVT7"/>